<reference evidence="3 4" key="1">
    <citation type="submission" date="2018-08" db="EMBL/GenBank/DDBJ databases">
        <title>Chitinophagaceae sp. K23C18032701, a novel bacterium isolated from forest soil.</title>
        <authorList>
            <person name="Wang C."/>
        </authorList>
    </citation>
    <scope>NUCLEOTIDE SEQUENCE [LARGE SCALE GENOMIC DNA]</scope>
    <source>
        <strain evidence="3 4">K23C18032701</strain>
    </source>
</reference>
<sequence>MKILVTGSAGFIGFHLTGRLLAAGYEVTGVDNINDYYDVTLKYNRLAQHGIAKEHIEWNVPVVSASHPNYRFIQLDIAEPQPMQALFVGGSFDVVVNLAAQAGVRYSLINPYVYTHSNVNGFLNVLEGCRATGVKHLVYASTSSVYGLNADMPLSVHQPTEHPISLYAATKKANEMMAHSYSHLFGLPTTGIRFFTVYGPWGRPDMALFLFTKAILSDKPIQVFNNGDMIRDFTYVDDIVAGINSIIERPPVANPGWNAVTPDSATSSAPYKIVNIGNSHPVKLIDYIEALEKALGKTAIKQMMPMQPGDVSATHADVKELVEEYGYQPSIDVNEGVRRFVSWYKEYFK</sequence>
<organism evidence="3 4">
    <name type="scientific">Deminuibacter soli</name>
    <dbReference type="NCBI Taxonomy" id="2291815"/>
    <lineage>
        <taxon>Bacteria</taxon>
        <taxon>Pseudomonadati</taxon>
        <taxon>Bacteroidota</taxon>
        <taxon>Chitinophagia</taxon>
        <taxon>Chitinophagales</taxon>
        <taxon>Chitinophagaceae</taxon>
        <taxon>Deminuibacter</taxon>
    </lineage>
</organism>
<keyword evidence="1" id="KW-0520">NAD</keyword>
<dbReference type="Proteomes" id="UP000261284">
    <property type="component" value="Unassembled WGS sequence"/>
</dbReference>
<dbReference type="PRINTS" id="PR01713">
    <property type="entry name" value="NUCEPIMERASE"/>
</dbReference>
<comment type="caution">
    <text evidence="3">The sequence shown here is derived from an EMBL/GenBank/DDBJ whole genome shotgun (WGS) entry which is preliminary data.</text>
</comment>
<dbReference type="SUPFAM" id="SSF51735">
    <property type="entry name" value="NAD(P)-binding Rossmann-fold domains"/>
    <property type="match status" value="1"/>
</dbReference>
<dbReference type="RefSeq" id="WP_116846431.1">
    <property type="nucleotide sequence ID" value="NZ_QTJU01000002.1"/>
</dbReference>
<dbReference type="PANTHER" id="PTHR43574">
    <property type="entry name" value="EPIMERASE-RELATED"/>
    <property type="match status" value="1"/>
</dbReference>
<dbReference type="CDD" id="cd05253">
    <property type="entry name" value="UDP_GE_SDE_e"/>
    <property type="match status" value="1"/>
</dbReference>
<proteinExistence type="predicted"/>
<keyword evidence="4" id="KW-1185">Reference proteome</keyword>
<evidence type="ECO:0000313" key="3">
    <source>
        <dbReference type="EMBL" id="RFM28441.1"/>
    </source>
</evidence>
<dbReference type="AlphaFoldDB" id="A0A3E1NKM7"/>
<protein>
    <submittedName>
        <fullName evidence="3">NAD-dependent epimerase</fullName>
    </submittedName>
</protein>
<dbReference type="Gene3D" id="3.40.50.720">
    <property type="entry name" value="NAD(P)-binding Rossmann-like Domain"/>
    <property type="match status" value="1"/>
</dbReference>
<dbReference type="Pfam" id="PF01370">
    <property type="entry name" value="Epimerase"/>
    <property type="match status" value="1"/>
</dbReference>
<dbReference type="InterPro" id="IPR001509">
    <property type="entry name" value="Epimerase_deHydtase"/>
</dbReference>
<dbReference type="InterPro" id="IPR036291">
    <property type="entry name" value="NAD(P)-bd_dom_sf"/>
</dbReference>
<feature type="domain" description="NAD-dependent epimerase/dehydratase" evidence="2">
    <location>
        <begin position="3"/>
        <end position="250"/>
    </location>
</feature>
<evidence type="ECO:0000256" key="1">
    <source>
        <dbReference type="ARBA" id="ARBA00023027"/>
    </source>
</evidence>
<name>A0A3E1NKM7_9BACT</name>
<dbReference type="EMBL" id="QTJU01000002">
    <property type="protein sequence ID" value="RFM28441.1"/>
    <property type="molecule type" value="Genomic_DNA"/>
</dbReference>
<accession>A0A3E1NKM7</accession>
<evidence type="ECO:0000259" key="2">
    <source>
        <dbReference type="Pfam" id="PF01370"/>
    </source>
</evidence>
<gene>
    <name evidence="3" type="ORF">DXN05_06425</name>
</gene>
<evidence type="ECO:0000313" key="4">
    <source>
        <dbReference type="Proteomes" id="UP000261284"/>
    </source>
</evidence>
<dbReference type="OrthoDB" id="9810015at2"/>